<dbReference type="PANTHER" id="PTHR40072">
    <property type="entry name" value="MOLYBDOPTERIN-GUANINE DINUCLEOTIDE BIOSYNTHESIS ADAPTER PROTEIN-RELATED"/>
    <property type="match status" value="1"/>
</dbReference>
<dbReference type="NCBIfam" id="TIGR00176">
    <property type="entry name" value="mobB"/>
    <property type="match status" value="1"/>
</dbReference>
<evidence type="ECO:0000313" key="3">
    <source>
        <dbReference type="Proteomes" id="UP000567067"/>
    </source>
</evidence>
<feature type="domain" description="Molybdopterin-guanine dinucleotide biosynthesis protein B (MobB)" evidence="1">
    <location>
        <begin position="12"/>
        <end position="137"/>
    </location>
</feature>
<keyword evidence="3" id="KW-1185">Reference proteome</keyword>
<accession>A0A7W3SPU7</accession>
<evidence type="ECO:0000259" key="1">
    <source>
        <dbReference type="Pfam" id="PF03205"/>
    </source>
</evidence>
<dbReference type="InterPro" id="IPR052539">
    <property type="entry name" value="MGD_biosynthesis_adapter"/>
</dbReference>
<protein>
    <submittedName>
        <fullName evidence="2">Molybdopterin-guanine dinucleotide biosynthesis protein B</fullName>
    </submittedName>
</protein>
<sequence>MIEVASRTDQKIIQIVGYKNSGKTTLISRLIPILNNMNYKIAVIKHDVHGFDSDVEGTDTYKLRQAGALATAITSPWRTAIMEERETSVQSLINYFREYDLVFLEGFKQEDYPKLVLVTSTEDMRLVRELSQVIGIVYRDLNDRERNELLAMSSEKSLPLFEVSQNRDIVSFIIESM</sequence>
<gene>
    <name evidence="2" type="ORF">FHR92_000466</name>
</gene>
<dbReference type="GO" id="GO:0005525">
    <property type="term" value="F:GTP binding"/>
    <property type="evidence" value="ECO:0007669"/>
    <property type="project" value="InterPro"/>
</dbReference>
<dbReference type="AlphaFoldDB" id="A0A7W3SPU7"/>
<organism evidence="2 3">
    <name type="scientific">Fontibacillus solani</name>
    <dbReference type="NCBI Taxonomy" id="1572857"/>
    <lineage>
        <taxon>Bacteria</taxon>
        <taxon>Bacillati</taxon>
        <taxon>Bacillota</taxon>
        <taxon>Bacilli</taxon>
        <taxon>Bacillales</taxon>
        <taxon>Paenibacillaceae</taxon>
        <taxon>Fontibacillus</taxon>
    </lineage>
</organism>
<dbReference type="PANTHER" id="PTHR40072:SF1">
    <property type="entry name" value="MOLYBDOPTERIN-GUANINE DINUCLEOTIDE BIOSYNTHESIS ADAPTER PROTEIN"/>
    <property type="match status" value="1"/>
</dbReference>
<dbReference type="EMBL" id="JACJIP010000002">
    <property type="protein sequence ID" value="MBA9084012.1"/>
    <property type="molecule type" value="Genomic_DNA"/>
</dbReference>
<dbReference type="Pfam" id="PF03205">
    <property type="entry name" value="MobB"/>
    <property type="match status" value="1"/>
</dbReference>
<dbReference type="InterPro" id="IPR004435">
    <property type="entry name" value="MobB_dom"/>
</dbReference>
<dbReference type="Gene3D" id="3.40.50.300">
    <property type="entry name" value="P-loop containing nucleotide triphosphate hydrolases"/>
    <property type="match status" value="1"/>
</dbReference>
<comment type="caution">
    <text evidence="2">The sequence shown here is derived from an EMBL/GenBank/DDBJ whole genome shotgun (WGS) entry which is preliminary data.</text>
</comment>
<dbReference type="GO" id="GO:0006777">
    <property type="term" value="P:Mo-molybdopterin cofactor biosynthetic process"/>
    <property type="evidence" value="ECO:0007669"/>
    <property type="project" value="InterPro"/>
</dbReference>
<name>A0A7W3SPU7_9BACL</name>
<dbReference type="RefSeq" id="WP_182534120.1">
    <property type="nucleotide sequence ID" value="NZ_JACJIP010000002.1"/>
</dbReference>
<dbReference type="Proteomes" id="UP000567067">
    <property type="component" value="Unassembled WGS sequence"/>
</dbReference>
<dbReference type="CDD" id="cd03116">
    <property type="entry name" value="MobB"/>
    <property type="match status" value="1"/>
</dbReference>
<dbReference type="SUPFAM" id="SSF52540">
    <property type="entry name" value="P-loop containing nucleoside triphosphate hydrolases"/>
    <property type="match status" value="1"/>
</dbReference>
<dbReference type="InterPro" id="IPR027417">
    <property type="entry name" value="P-loop_NTPase"/>
</dbReference>
<reference evidence="2 3" key="1">
    <citation type="submission" date="2020-08" db="EMBL/GenBank/DDBJ databases">
        <title>Genomic Encyclopedia of Type Strains, Phase III (KMG-III): the genomes of soil and plant-associated and newly described type strains.</title>
        <authorList>
            <person name="Whitman W."/>
        </authorList>
    </citation>
    <scope>NUCLEOTIDE SEQUENCE [LARGE SCALE GENOMIC DNA]</scope>
    <source>
        <strain evidence="2 3">CECT 8693</strain>
    </source>
</reference>
<evidence type="ECO:0000313" key="2">
    <source>
        <dbReference type="EMBL" id="MBA9084012.1"/>
    </source>
</evidence>
<proteinExistence type="predicted"/>